<dbReference type="EMBL" id="CAMPGE010014208">
    <property type="protein sequence ID" value="CAI2372893.1"/>
    <property type="molecule type" value="Genomic_DNA"/>
</dbReference>
<evidence type="ECO:0008006" key="9">
    <source>
        <dbReference type="Google" id="ProtNLM"/>
    </source>
</evidence>
<dbReference type="InterPro" id="IPR012962">
    <property type="entry name" value="Pept_M54_archaemetzincn"/>
</dbReference>
<dbReference type="GO" id="GO:0008237">
    <property type="term" value="F:metallopeptidase activity"/>
    <property type="evidence" value="ECO:0007669"/>
    <property type="project" value="UniProtKB-KW"/>
</dbReference>
<keyword evidence="5" id="KW-0862">Zinc</keyword>
<reference evidence="7" key="1">
    <citation type="submission" date="2023-07" db="EMBL/GenBank/DDBJ databases">
        <authorList>
            <consortium name="AG Swart"/>
            <person name="Singh M."/>
            <person name="Singh A."/>
            <person name="Seah K."/>
            <person name="Emmerich C."/>
        </authorList>
    </citation>
    <scope>NUCLEOTIDE SEQUENCE</scope>
    <source>
        <strain evidence="7">DP1</strain>
    </source>
</reference>
<evidence type="ECO:0000256" key="6">
    <source>
        <dbReference type="ARBA" id="ARBA00023049"/>
    </source>
</evidence>
<evidence type="ECO:0000313" key="7">
    <source>
        <dbReference type="EMBL" id="CAI2372893.1"/>
    </source>
</evidence>
<protein>
    <recommendedName>
        <fullName evidence="9">Archaemetzincin-2</fullName>
    </recommendedName>
</protein>
<dbReference type="PANTHER" id="PTHR15910:SF1">
    <property type="entry name" value="ARCHAEMETZINCIN-2"/>
    <property type="match status" value="1"/>
</dbReference>
<keyword evidence="3" id="KW-0479">Metal-binding</keyword>
<dbReference type="Pfam" id="PF07998">
    <property type="entry name" value="Peptidase_M54"/>
    <property type="match status" value="1"/>
</dbReference>
<accession>A0AAD2CWX8</accession>
<dbReference type="Gene3D" id="3.40.390.10">
    <property type="entry name" value="Collagenase (Catalytic Domain)"/>
    <property type="match status" value="1"/>
</dbReference>
<name>A0AAD2CWX8_EUPCR</name>
<dbReference type="SUPFAM" id="SSF55486">
    <property type="entry name" value="Metalloproteases ('zincins'), catalytic domain"/>
    <property type="match status" value="1"/>
</dbReference>
<evidence type="ECO:0000256" key="4">
    <source>
        <dbReference type="ARBA" id="ARBA00022801"/>
    </source>
</evidence>
<keyword evidence="6" id="KW-0482">Metalloprotease</keyword>
<dbReference type="GO" id="GO:0006508">
    <property type="term" value="P:proteolysis"/>
    <property type="evidence" value="ECO:0007669"/>
    <property type="project" value="UniProtKB-KW"/>
</dbReference>
<dbReference type="CDD" id="cd11375">
    <property type="entry name" value="Peptidase_M54"/>
    <property type="match status" value="1"/>
</dbReference>
<evidence type="ECO:0000256" key="5">
    <source>
        <dbReference type="ARBA" id="ARBA00022833"/>
    </source>
</evidence>
<dbReference type="InterPro" id="IPR024079">
    <property type="entry name" value="MetalloPept_cat_dom_sf"/>
</dbReference>
<keyword evidence="4" id="KW-0378">Hydrolase</keyword>
<dbReference type="Proteomes" id="UP001295684">
    <property type="component" value="Unassembled WGS sequence"/>
</dbReference>
<keyword evidence="2" id="KW-0645">Protease</keyword>
<comment type="caution">
    <text evidence="7">The sequence shown here is derived from an EMBL/GenBank/DDBJ whole genome shotgun (WGS) entry which is preliminary data.</text>
</comment>
<keyword evidence="8" id="KW-1185">Reference proteome</keyword>
<gene>
    <name evidence="7" type="ORF">ECRASSUSDP1_LOCUS14229</name>
</gene>
<organism evidence="7 8">
    <name type="scientific">Euplotes crassus</name>
    <dbReference type="NCBI Taxonomy" id="5936"/>
    <lineage>
        <taxon>Eukaryota</taxon>
        <taxon>Sar</taxon>
        <taxon>Alveolata</taxon>
        <taxon>Ciliophora</taxon>
        <taxon>Intramacronucleata</taxon>
        <taxon>Spirotrichea</taxon>
        <taxon>Hypotrichia</taxon>
        <taxon>Euplotida</taxon>
        <taxon>Euplotidae</taxon>
        <taxon>Moneuplotes</taxon>
    </lineage>
</organism>
<evidence type="ECO:0000256" key="3">
    <source>
        <dbReference type="ARBA" id="ARBA00022723"/>
    </source>
</evidence>
<dbReference type="PANTHER" id="PTHR15910">
    <property type="entry name" value="ARCHAEMETZINCIN"/>
    <property type="match status" value="1"/>
</dbReference>
<evidence type="ECO:0000256" key="2">
    <source>
        <dbReference type="ARBA" id="ARBA00022670"/>
    </source>
</evidence>
<proteinExistence type="predicted"/>
<evidence type="ECO:0000313" key="8">
    <source>
        <dbReference type="Proteomes" id="UP001295684"/>
    </source>
</evidence>
<comment type="cofactor">
    <cofactor evidence="1">
        <name>Zn(2+)</name>
        <dbReference type="ChEBI" id="CHEBI:29105"/>
    </cofactor>
</comment>
<dbReference type="GO" id="GO:0046872">
    <property type="term" value="F:metal ion binding"/>
    <property type="evidence" value="ECO:0007669"/>
    <property type="project" value="UniProtKB-KW"/>
</dbReference>
<evidence type="ECO:0000256" key="1">
    <source>
        <dbReference type="ARBA" id="ARBA00001947"/>
    </source>
</evidence>
<sequence>MGQCTSCTEEDQEIQIEESQNASKDQYWKTPVNKLTKKFIPDDKKTEEALGDVEEQINPKRVQLAFSKKITEKYHKRKTVASIDDWIPSQKEEPESFQEYAESDYNKVSTESHTVYIQPLDTSMTKEFLSTCQKYCLAYFYPLPVVISKFRDITKSKIRNRKCLQGFVQYHSGDIMKRAKKWIPDDAYCMICILNMDLYPQDSWNFVYGQAYLWERTGVFSFARYNPEFYGEDHGMSGEELRELVMFRSIGTMVHEIGHMFGMGHCVYYECAMNGSMSAEEADKQPMQLCPICLRKLWHNIGFDPLERYQALVEASRVSSSFDETKGWYSKIVRHLKKIYAKEVLEEPFTKDYENNINETSTVKKQS</sequence>
<dbReference type="AlphaFoldDB" id="A0AAD2CWX8"/>